<dbReference type="InterPro" id="IPR055999">
    <property type="entry name" value="DUF7577"/>
</dbReference>
<reference evidence="4" key="1">
    <citation type="submission" date="2019-05" db="EMBL/GenBank/DDBJ databases">
        <title>Genome sequence and methylation pattern of the halophilic Archaeon Natrinema versiforme BOL5-4.</title>
        <authorList>
            <person name="DasSarma P."/>
            <person name="Anton B.P."/>
            <person name="DasSarma S.L."/>
            <person name="Martinez F.L."/>
            <person name="Guzman D."/>
            <person name="Roberts R.J."/>
            <person name="DasSarma S."/>
        </authorList>
    </citation>
    <scope>NUCLEOTIDE SEQUENCE [LARGE SCALE GENOMIC DNA]</scope>
    <source>
        <strain evidence="4">BOL5-4</strain>
    </source>
</reference>
<protein>
    <submittedName>
        <fullName evidence="3">Zinc ribbon domain-containing protein</fullName>
    </submittedName>
</protein>
<evidence type="ECO:0000256" key="1">
    <source>
        <dbReference type="SAM" id="Phobius"/>
    </source>
</evidence>
<keyword evidence="1" id="KW-0472">Membrane</keyword>
<gene>
    <name evidence="3" type="ORF">FEJ81_09520</name>
</gene>
<evidence type="ECO:0000259" key="2">
    <source>
        <dbReference type="Pfam" id="PF24463"/>
    </source>
</evidence>
<sequence length="108" mass="11553">MDDPGPYALLGRLAVAAFVMIAPTLCFLGLVRGLERLRDDELIDAWARTRGTDGAHDIAPDDDVLAVLATEMELEAADSSSVRCPSCGTPNRAGVSFCRDCQGRIRSS</sequence>
<keyword evidence="1" id="KW-1133">Transmembrane helix</keyword>
<accession>A0A4V1FZP7</accession>
<dbReference type="KEGG" id="nvr:FEJ81_09520"/>
<organism evidence="3 4">
    <name type="scientific">Natrinema versiforme</name>
    <dbReference type="NCBI Taxonomy" id="88724"/>
    <lineage>
        <taxon>Archaea</taxon>
        <taxon>Methanobacteriati</taxon>
        <taxon>Methanobacteriota</taxon>
        <taxon>Stenosarchaea group</taxon>
        <taxon>Halobacteria</taxon>
        <taxon>Halobacteriales</taxon>
        <taxon>Natrialbaceae</taxon>
        <taxon>Natrinema</taxon>
    </lineage>
</organism>
<keyword evidence="1" id="KW-0812">Transmembrane</keyword>
<dbReference type="Pfam" id="PF24463">
    <property type="entry name" value="DUF7577"/>
    <property type="match status" value="1"/>
</dbReference>
<dbReference type="GeneID" id="40265511"/>
<feature type="transmembrane region" description="Helical" evidence="1">
    <location>
        <begin position="6"/>
        <end position="31"/>
    </location>
</feature>
<dbReference type="AlphaFoldDB" id="A0A4V1FZP7"/>
<evidence type="ECO:0000313" key="4">
    <source>
        <dbReference type="Proteomes" id="UP000302218"/>
    </source>
</evidence>
<dbReference type="OrthoDB" id="205136at2157"/>
<proteinExistence type="predicted"/>
<dbReference type="RefSeq" id="WP_138245070.1">
    <property type="nucleotide sequence ID" value="NZ_CP040330.1"/>
</dbReference>
<dbReference type="Proteomes" id="UP000302218">
    <property type="component" value="Chromosome"/>
</dbReference>
<feature type="domain" description="DUF7577" evidence="2">
    <location>
        <begin position="81"/>
        <end position="106"/>
    </location>
</feature>
<evidence type="ECO:0000313" key="3">
    <source>
        <dbReference type="EMBL" id="QCS42586.1"/>
    </source>
</evidence>
<dbReference type="EMBL" id="CP040330">
    <property type="protein sequence ID" value="QCS42586.1"/>
    <property type="molecule type" value="Genomic_DNA"/>
</dbReference>
<name>A0A4V1FZP7_9EURY</name>